<accession>A0ABW6JG23</accession>
<sequence length="142" mass="15626">MSVSIRVDWDEAAIHRLLYAPSGLVHRKVSDVTETVADRCRVLAPNRDGTLRASIKTAVRVSGTKVVGHVYSDLDYSVYVQRGTGLYGPIGRPIRPRRSRFLVFDVGGQTVFAREVRGTPPQPFMLEALRAGSPWPVVALPA</sequence>
<reference evidence="1 2" key="1">
    <citation type="submission" date="2024-09" db="EMBL/GenBank/DDBJ databases">
        <title>The Natural Products Discovery Center: Release of the First 8490 Sequenced Strains for Exploring Actinobacteria Biosynthetic Diversity.</title>
        <authorList>
            <person name="Kalkreuter E."/>
            <person name="Kautsar S.A."/>
            <person name="Yang D."/>
            <person name="Bader C.D."/>
            <person name="Teijaro C.N."/>
            <person name="Fluegel L."/>
            <person name="Davis C.M."/>
            <person name="Simpson J.R."/>
            <person name="Lauterbach L."/>
            <person name="Steele A.D."/>
            <person name="Gui C."/>
            <person name="Meng S."/>
            <person name="Li G."/>
            <person name="Viehrig K."/>
            <person name="Ye F."/>
            <person name="Su P."/>
            <person name="Kiefer A.F."/>
            <person name="Nichols A."/>
            <person name="Cepeda A.J."/>
            <person name="Yan W."/>
            <person name="Fan B."/>
            <person name="Jiang Y."/>
            <person name="Adhikari A."/>
            <person name="Zheng C.-J."/>
            <person name="Schuster L."/>
            <person name="Cowan T.M."/>
            <person name="Smanski M.J."/>
            <person name="Chevrette M.G."/>
            <person name="De Carvalho L.P.S."/>
            <person name="Shen B."/>
        </authorList>
    </citation>
    <scope>NUCLEOTIDE SEQUENCE [LARGE SCALE GENOMIC DNA]</scope>
    <source>
        <strain evidence="1 2">NPDC057399</strain>
    </source>
</reference>
<dbReference type="Proteomes" id="UP001600650">
    <property type="component" value="Unassembled WGS sequence"/>
</dbReference>
<dbReference type="RefSeq" id="WP_381726219.1">
    <property type="nucleotide sequence ID" value="NZ_JBHVBU010000021.1"/>
</dbReference>
<protein>
    <submittedName>
        <fullName evidence="1">HK97 gp10 family phage protein</fullName>
    </submittedName>
</protein>
<evidence type="ECO:0000313" key="2">
    <source>
        <dbReference type="Proteomes" id="UP001600650"/>
    </source>
</evidence>
<gene>
    <name evidence="1" type="ORF">ACFU0X_10240</name>
</gene>
<organism evidence="1 2">
    <name type="scientific">Streptomyces cellulosae</name>
    <dbReference type="NCBI Taxonomy" id="1968"/>
    <lineage>
        <taxon>Bacteria</taxon>
        <taxon>Bacillati</taxon>
        <taxon>Actinomycetota</taxon>
        <taxon>Actinomycetes</taxon>
        <taxon>Kitasatosporales</taxon>
        <taxon>Streptomycetaceae</taxon>
        <taxon>Streptomyces</taxon>
    </lineage>
</organism>
<evidence type="ECO:0000313" key="1">
    <source>
        <dbReference type="EMBL" id="MFE7963417.1"/>
    </source>
</evidence>
<comment type="caution">
    <text evidence="1">The sequence shown here is derived from an EMBL/GenBank/DDBJ whole genome shotgun (WGS) entry which is preliminary data.</text>
</comment>
<keyword evidence="2" id="KW-1185">Reference proteome</keyword>
<dbReference type="EMBL" id="JBHVBU010000021">
    <property type="protein sequence ID" value="MFE7963417.1"/>
    <property type="molecule type" value="Genomic_DNA"/>
</dbReference>
<name>A0ABW6JG23_STRCE</name>
<proteinExistence type="predicted"/>